<proteinExistence type="inferred from homology"/>
<dbReference type="EMBL" id="LAZR01017362">
    <property type="protein sequence ID" value="KKM00740.1"/>
    <property type="molecule type" value="Genomic_DNA"/>
</dbReference>
<comment type="caution">
    <text evidence="3">The sequence shown here is derived from an EMBL/GenBank/DDBJ whole genome shotgun (WGS) entry which is preliminary data.</text>
</comment>
<dbReference type="AlphaFoldDB" id="A0A0F9GPB1"/>
<evidence type="ECO:0000256" key="1">
    <source>
        <dbReference type="ARBA" id="ARBA00007637"/>
    </source>
</evidence>
<dbReference type="SUPFAM" id="SSF51735">
    <property type="entry name" value="NAD(P)-binding Rossmann-fold domains"/>
    <property type="match status" value="1"/>
</dbReference>
<dbReference type="InterPro" id="IPR036291">
    <property type="entry name" value="NAD(P)-bd_dom_sf"/>
</dbReference>
<organism evidence="3">
    <name type="scientific">marine sediment metagenome</name>
    <dbReference type="NCBI Taxonomy" id="412755"/>
    <lineage>
        <taxon>unclassified sequences</taxon>
        <taxon>metagenomes</taxon>
        <taxon>ecological metagenomes</taxon>
    </lineage>
</organism>
<accession>A0A0F9GPB1</accession>
<comment type="similarity">
    <text evidence="1">Belongs to the NAD(P)-dependent epimerase/dehydratase family.</text>
</comment>
<feature type="domain" description="NAD-dependent epimerase/dehydratase" evidence="2">
    <location>
        <begin position="6"/>
        <end position="240"/>
    </location>
</feature>
<gene>
    <name evidence="3" type="ORF">LCGC14_1801400</name>
</gene>
<reference evidence="3" key="1">
    <citation type="journal article" date="2015" name="Nature">
        <title>Complex archaea that bridge the gap between prokaryotes and eukaryotes.</title>
        <authorList>
            <person name="Spang A."/>
            <person name="Saw J.H."/>
            <person name="Jorgensen S.L."/>
            <person name="Zaremba-Niedzwiedzka K."/>
            <person name="Martijn J."/>
            <person name="Lind A.E."/>
            <person name="van Eijk R."/>
            <person name="Schleper C."/>
            <person name="Guy L."/>
            <person name="Ettema T.J."/>
        </authorList>
    </citation>
    <scope>NUCLEOTIDE SEQUENCE</scope>
</reference>
<sequence length="320" mass="36159">MKMRNILVTGANGFVGSAICDRLMKMNKTVVGLVRDRNYKSRRDILDNISVVYGDMRDYDVVRYAVSKYEIDTIFHVGAITILKMATADPKTCFQTNLMGTVNVMEAARECGHVSKIVVASSDKAYGVHDNLPYKEDFALLASDPYSTSKACTDLIAQSYAYTYDLNTSIVRSGNIFGPGDLNKSRIIPGSILRILDGERPVIYSGVGNYKREFMYIDDVVDAYMSVQDRGLKGEAYNVGGSGFQNIFDTVNVIIEEMGVDIEPQILEKDFIEIKEQYLDQSKLEALGWKCNYDIRRGIRAAVPWYVEYHKNPNQFYWAH</sequence>
<dbReference type="InterPro" id="IPR001509">
    <property type="entry name" value="Epimerase_deHydtase"/>
</dbReference>
<dbReference type="Gene3D" id="3.40.50.720">
    <property type="entry name" value="NAD(P)-binding Rossmann-like Domain"/>
    <property type="match status" value="1"/>
</dbReference>
<evidence type="ECO:0000313" key="3">
    <source>
        <dbReference type="EMBL" id="KKM00740.1"/>
    </source>
</evidence>
<dbReference type="Pfam" id="PF01370">
    <property type="entry name" value="Epimerase"/>
    <property type="match status" value="1"/>
</dbReference>
<name>A0A0F9GPB1_9ZZZZ</name>
<evidence type="ECO:0000259" key="2">
    <source>
        <dbReference type="Pfam" id="PF01370"/>
    </source>
</evidence>
<dbReference type="PANTHER" id="PTHR43000">
    <property type="entry name" value="DTDP-D-GLUCOSE 4,6-DEHYDRATASE-RELATED"/>
    <property type="match status" value="1"/>
</dbReference>
<protein>
    <recommendedName>
        <fullName evidence="2">NAD-dependent epimerase/dehydratase domain-containing protein</fullName>
    </recommendedName>
</protein>